<dbReference type="AlphaFoldDB" id="X0V0R3"/>
<comment type="caution">
    <text evidence="1">The sequence shown here is derived from an EMBL/GenBank/DDBJ whole genome shotgun (WGS) entry which is preliminary data.</text>
</comment>
<organism evidence="1">
    <name type="scientific">marine sediment metagenome</name>
    <dbReference type="NCBI Taxonomy" id="412755"/>
    <lineage>
        <taxon>unclassified sequences</taxon>
        <taxon>metagenomes</taxon>
        <taxon>ecological metagenomes</taxon>
    </lineage>
</organism>
<accession>X0V0R3</accession>
<dbReference type="EMBL" id="BARS01026093">
    <property type="protein sequence ID" value="GAG11680.1"/>
    <property type="molecule type" value="Genomic_DNA"/>
</dbReference>
<gene>
    <name evidence="1" type="ORF">S01H1_41162</name>
</gene>
<protein>
    <submittedName>
        <fullName evidence="1">Uncharacterized protein</fullName>
    </submittedName>
</protein>
<proteinExistence type="predicted"/>
<sequence length="33" mass="3600">MATVTLDLLGRDYDIPDVACLDANFLVSAYAPR</sequence>
<feature type="non-terminal residue" evidence="1">
    <location>
        <position position="33"/>
    </location>
</feature>
<evidence type="ECO:0000313" key="1">
    <source>
        <dbReference type="EMBL" id="GAG11680.1"/>
    </source>
</evidence>
<name>X0V0R3_9ZZZZ</name>
<reference evidence="1" key="1">
    <citation type="journal article" date="2014" name="Front. Microbiol.">
        <title>High frequency of phylogenetically diverse reductive dehalogenase-homologous genes in deep subseafloor sedimentary metagenomes.</title>
        <authorList>
            <person name="Kawai M."/>
            <person name="Futagami T."/>
            <person name="Toyoda A."/>
            <person name="Takaki Y."/>
            <person name="Nishi S."/>
            <person name="Hori S."/>
            <person name="Arai W."/>
            <person name="Tsubouchi T."/>
            <person name="Morono Y."/>
            <person name="Uchiyama I."/>
            <person name="Ito T."/>
            <person name="Fujiyama A."/>
            <person name="Inagaki F."/>
            <person name="Takami H."/>
        </authorList>
    </citation>
    <scope>NUCLEOTIDE SEQUENCE</scope>
    <source>
        <strain evidence="1">Expedition CK06-06</strain>
    </source>
</reference>